<dbReference type="Proteomes" id="UP000004995">
    <property type="component" value="Unassembled WGS sequence"/>
</dbReference>
<name>K4A3K8_SETIT</name>
<protein>
    <submittedName>
        <fullName evidence="1">Uncharacterized protein</fullName>
    </submittedName>
</protein>
<evidence type="ECO:0000313" key="1">
    <source>
        <dbReference type="EnsemblPlants" id="KQL24700"/>
    </source>
</evidence>
<accession>K4A3K8</accession>
<dbReference type="EMBL" id="AGNK02001115">
    <property type="status" value="NOT_ANNOTATED_CDS"/>
    <property type="molecule type" value="Genomic_DNA"/>
</dbReference>
<organism evidence="1 2">
    <name type="scientific">Setaria italica</name>
    <name type="common">Foxtail millet</name>
    <name type="synonym">Panicum italicum</name>
    <dbReference type="NCBI Taxonomy" id="4555"/>
    <lineage>
        <taxon>Eukaryota</taxon>
        <taxon>Viridiplantae</taxon>
        <taxon>Streptophyta</taxon>
        <taxon>Embryophyta</taxon>
        <taxon>Tracheophyta</taxon>
        <taxon>Spermatophyta</taxon>
        <taxon>Magnoliopsida</taxon>
        <taxon>Liliopsida</taxon>
        <taxon>Poales</taxon>
        <taxon>Poaceae</taxon>
        <taxon>PACMAD clade</taxon>
        <taxon>Panicoideae</taxon>
        <taxon>Panicodae</taxon>
        <taxon>Paniceae</taxon>
        <taxon>Cenchrinae</taxon>
        <taxon>Setaria</taxon>
    </lineage>
</organism>
<dbReference type="InParanoid" id="K4A3K8"/>
<evidence type="ECO:0000313" key="2">
    <source>
        <dbReference type="Proteomes" id="UP000004995"/>
    </source>
</evidence>
<dbReference type="HOGENOM" id="CLU_3225530_0_0_1"/>
<reference evidence="2" key="1">
    <citation type="journal article" date="2012" name="Nat. Biotechnol.">
        <title>Reference genome sequence of the model plant Setaria.</title>
        <authorList>
            <person name="Bennetzen J.L."/>
            <person name="Schmutz J."/>
            <person name="Wang H."/>
            <person name="Percifield R."/>
            <person name="Hawkins J."/>
            <person name="Pontaroli A.C."/>
            <person name="Estep M."/>
            <person name="Feng L."/>
            <person name="Vaughn J.N."/>
            <person name="Grimwood J."/>
            <person name="Jenkins J."/>
            <person name="Barry K."/>
            <person name="Lindquist E."/>
            <person name="Hellsten U."/>
            <person name="Deshpande S."/>
            <person name="Wang X."/>
            <person name="Wu X."/>
            <person name="Mitros T."/>
            <person name="Triplett J."/>
            <person name="Yang X."/>
            <person name="Ye C.Y."/>
            <person name="Mauro-Herrera M."/>
            <person name="Wang L."/>
            <person name="Li P."/>
            <person name="Sharma M."/>
            <person name="Sharma R."/>
            <person name="Ronald P.C."/>
            <person name="Panaud O."/>
            <person name="Kellogg E.A."/>
            <person name="Brutnell T.P."/>
            <person name="Doust A.N."/>
            <person name="Tuskan G.A."/>
            <person name="Rokhsar D."/>
            <person name="Devos K.M."/>
        </authorList>
    </citation>
    <scope>NUCLEOTIDE SEQUENCE [LARGE SCALE GENOMIC DNA]</scope>
    <source>
        <strain evidence="2">cv. Yugu1</strain>
    </source>
</reference>
<proteinExistence type="predicted"/>
<dbReference type="EnsemblPlants" id="KQL24700">
    <property type="protein sequence ID" value="KQL24700"/>
    <property type="gene ID" value="SETIT_033461mg"/>
</dbReference>
<sequence>MYCDASVAGCSAAISATMVDPLFYFWFFSNGSNFPRTFNLEFTW</sequence>
<reference evidence="1" key="2">
    <citation type="submission" date="2018-08" db="UniProtKB">
        <authorList>
            <consortium name="EnsemblPlants"/>
        </authorList>
    </citation>
    <scope>IDENTIFICATION</scope>
    <source>
        <strain evidence="1">Yugu1</strain>
    </source>
</reference>
<keyword evidence="2" id="KW-1185">Reference proteome</keyword>
<dbReference type="AlphaFoldDB" id="K4A3K8"/>
<dbReference type="Gramene" id="KQL24700">
    <property type="protein sequence ID" value="KQL24700"/>
    <property type="gene ID" value="SETIT_033461mg"/>
</dbReference>